<dbReference type="GO" id="GO:0051287">
    <property type="term" value="F:NAD binding"/>
    <property type="evidence" value="ECO:0007669"/>
    <property type="project" value="UniProtKB-UniRule"/>
</dbReference>
<dbReference type="OrthoDB" id="9790352at2"/>
<evidence type="ECO:0000256" key="7">
    <source>
        <dbReference type="ARBA" id="ARBA00023027"/>
    </source>
</evidence>
<evidence type="ECO:0000256" key="12">
    <source>
        <dbReference type="ARBA" id="ARBA00049396"/>
    </source>
</evidence>
<keyword evidence="3 13" id="KW-0028">Amino-acid biosynthesis</keyword>
<evidence type="ECO:0000256" key="5">
    <source>
        <dbReference type="ARBA" id="ARBA00022915"/>
    </source>
</evidence>
<dbReference type="PANTHER" id="PTHR20836">
    <property type="entry name" value="DIHYDRODIPICOLINATE REDUCTASE"/>
    <property type="match status" value="1"/>
</dbReference>
<dbReference type="Gene3D" id="3.40.50.720">
    <property type="entry name" value="NAD(P)-binding Rossmann-like Domain"/>
    <property type="match status" value="1"/>
</dbReference>
<feature type="domain" description="Dihydrodipicolinate reductase C-terminal" evidence="15">
    <location>
        <begin position="117"/>
        <end position="250"/>
    </location>
</feature>
<comment type="caution">
    <text evidence="13">Lacks conserved residue(s) required for the propagation of feature annotation.</text>
</comment>
<organism evidence="16 17">
    <name type="scientific">Idiomarina aquatica</name>
    <dbReference type="NCBI Taxonomy" id="1327752"/>
    <lineage>
        <taxon>Bacteria</taxon>
        <taxon>Pseudomonadati</taxon>
        <taxon>Pseudomonadota</taxon>
        <taxon>Gammaproteobacteria</taxon>
        <taxon>Alteromonadales</taxon>
        <taxon>Idiomarinaceae</taxon>
        <taxon>Idiomarina</taxon>
    </lineage>
</organism>
<dbReference type="GO" id="GO:0050661">
    <property type="term" value="F:NADP binding"/>
    <property type="evidence" value="ECO:0007669"/>
    <property type="project" value="UniProtKB-UniRule"/>
</dbReference>
<gene>
    <name evidence="13" type="primary">dapB</name>
    <name evidence="16" type="ORF">DEU29_104100</name>
</gene>
<dbReference type="GO" id="GO:0008839">
    <property type="term" value="F:4-hydroxy-tetrahydrodipicolinate reductase"/>
    <property type="evidence" value="ECO:0007669"/>
    <property type="project" value="UniProtKB-UniRule"/>
</dbReference>
<dbReference type="Pfam" id="PF01113">
    <property type="entry name" value="DapB_N"/>
    <property type="match status" value="1"/>
</dbReference>
<comment type="catalytic activity">
    <reaction evidence="12 13">
        <text>(S)-2,3,4,5-tetrahydrodipicolinate + NAD(+) + H2O = (2S,4S)-4-hydroxy-2,3,4,5-tetrahydrodipicolinate + NADH + H(+)</text>
        <dbReference type="Rhea" id="RHEA:35323"/>
        <dbReference type="ChEBI" id="CHEBI:15377"/>
        <dbReference type="ChEBI" id="CHEBI:15378"/>
        <dbReference type="ChEBI" id="CHEBI:16845"/>
        <dbReference type="ChEBI" id="CHEBI:57540"/>
        <dbReference type="ChEBI" id="CHEBI:57945"/>
        <dbReference type="ChEBI" id="CHEBI:67139"/>
        <dbReference type="EC" id="1.17.1.8"/>
    </reaction>
</comment>
<dbReference type="GO" id="GO:0016726">
    <property type="term" value="F:oxidoreductase activity, acting on CH or CH2 groups, NAD or NADP as acceptor"/>
    <property type="evidence" value="ECO:0007669"/>
    <property type="project" value="UniProtKB-UniRule"/>
</dbReference>
<feature type="active site" description="Proton donor" evidence="13">
    <location>
        <position position="147"/>
    </location>
</feature>
<comment type="caution">
    <text evidence="13">Was originally thought to be a dihydrodipicolinate reductase (DHDPR), catalyzing the conversion of dihydrodipicolinate to tetrahydrodipicolinate. However, it was shown in E.coli that the substrate of the enzymatic reaction is not dihydrodipicolinate (DHDP) but in fact (2S,4S)-4-hydroxy-2,3,4,5-tetrahydrodipicolinic acid (HTPA), the product released by the DapA-catalyzed reaction.</text>
</comment>
<dbReference type="Pfam" id="PF05173">
    <property type="entry name" value="DapB_C"/>
    <property type="match status" value="1"/>
</dbReference>
<evidence type="ECO:0000259" key="14">
    <source>
        <dbReference type="Pfam" id="PF01113"/>
    </source>
</evidence>
<protein>
    <recommendedName>
        <fullName evidence="10 13">4-hydroxy-tetrahydrodipicolinate reductase</fullName>
        <shortName evidence="13">HTPA reductase</shortName>
        <ecNumber evidence="10 13">1.17.1.8</ecNumber>
    </recommendedName>
</protein>
<dbReference type="PIRSF" id="PIRSF000161">
    <property type="entry name" value="DHPR"/>
    <property type="match status" value="1"/>
</dbReference>
<comment type="catalytic activity">
    <reaction evidence="11 13">
        <text>(S)-2,3,4,5-tetrahydrodipicolinate + NADP(+) + H2O = (2S,4S)-4-hydroxy-2,3,4,5-tetrahydrodipicolinate + NADPH + H(+)</text>
        <dbReference type="Rhea" id="RHEA:35331"/>
        <dbReference type="ChEBI" id="CHEBI:15377"/>
        <dbReference type="ChEBI" id="CHEBI:15378"/>
        <dbReference type="ChEBI" id="CHEBI:16845"/>
        <dbReference type="ChEBI" id="CHEBI:57783"/>
        <dbReference type="ChEBI" id="CHEBI:58349"/>
        <dbReference type="ChEBI" id="CHEBI:67139"/>
        <dbReference type="EC" id="1.17.1.8"/>
    </reaction>
</comment>
<evidence type="ECO:0000256" key="3">
    <source>
        <dbReference type="ARBA" id="ARBA00022605"/>
    </source>
</evidence>
<evidence type="ECO:0000313" key="16">
    <source>
        <dbReference type="EMBL" id="TDP38996.1"/>
    </source>
</evidence>
<keyword evidence="4 13" id="KW-0521">NADP</keyword>
<dbReference type="CDD" id="cd02274">
    <property type="entry name" value="DHDPR_N"/>
    <property type="match status" value="1"/>
</dbReference>
<feature type="binding site" evidence="13">
    <location>
        <position position="34"/>
    </location>
    <ligand>
        <name>NADP(+)</name>
        <dbReference type="ChEBI" id="CHEBI:58349"/>
    </ligand>
</feature>
<feature type="binding site" evidence="13">
    <location>
        <begin position="153"/>
        <end position="154"/>
    </location>
    <ligand>
        <name>(S)-2,3,4,5-tetrahydrodipicolinate</name>
        <dbReference type="ChEBI" id="CHEBI:16845"/>
    </ligand>
</feature>
<sequence>MKVGIIGASGRMGQTVVGLLEHTDAVLAAAVVSKQSPCKGESVAGVRYQSLDEVVAAVDVLIDFSLPQALTENLQFAQRTQTPIVVCTTGLSAQQQRLLTDAANEIPVLYARNTSVGIALLEQLVALSAAAMADADIEILEAHHKYKKDGPSGTALALGEAAAQGRQQSFDQLNAGVRGDGERQPDSIGFAVMRAADIVGEHQVMLAQPGERIELTHRVSDRNIFARGALSAATWLAGREAGFYTMQDTLNLKQTLARLLDSQ</sequence>
<dbReference type="InterPro" id="IPR022664">
    <property type="entry name" value="DapB_N_CS"/>
</dbReference>
<proteinExistence type="inferred from homology"/>
<feature type="binding site" evidence="13">
    <location>
        <position position="144"/>
    </location>
    <ligand>
        <name>(S)-2,3,4,5-tetrahydrodipicolinate</name>
        <dbReference type="ChEBI" id="CHEBI:16845"/>
    </ligand>
</feature>
<dbReference type="AlphaFoldDB" id="A0A4R6PMC1"/>
<dbReference type="GO" id="GO:0019877">
    <property type="term" value="P:diaminopimelate biosynthetic process"/>
    <property type="evidence" value="ECO:0007669"/>
    <property type="project" value="UniProtKB-UniRule"/>
</dbReference>
<keyword evidence="7 13" id="KW-0520">NAD</keyword>
<comment type="subcellular location">
    <subcellularLocation>
        <location evidence="13">Cytoplasm</location>
    </subcellularLocation>
</comment>
<dbReference type="InterPro" id="IPR022663">
    <property type="entry name" value="DapB_C"/>
</dbReference>
<dbReference type="UniPathway" id="UPA00034">
    <property type="reaction ID" value="UER00018"/>
</dbReference>
<evidence type="ECO:0000256" key="6">
    <source>
        <dbReference type="ARBA" id="ARBA00023002"/>
    </source>
</evidence>
<keyword evidence="8 13" id="KW-0457">Lysine biosynthesis</keyword>
<dbReference type="InterPro" id="IPR000846">
    <property type="entry name" value="DapB_N"/>
</dbReference>
<feature type="binding site" evidence="13">
    <location>
        <begin position="7"/>
        <end position="12"/>
    </location>
    <ligand>
        <name>NAD(+)</name>
        <dbReference type="ChEBI" id="CHEBI:57540"/>
    </ligand>
</feature>
<comment type="similarity">
    <text evidence="1 13">Belongs to the DapB family.</text>
</comment>
<dbReference type="SUPFAM" id="SSF55347">
    <property type="entry name" value="Glyceraldehyde-3-phosphate dehydrogenase-like, C-terminal domain"/>
    <property type="match status" value="1"/>
</dbReference>
<evidence type="ECO:0000256" key="10">
    <source>
        <dbReference type="ARBA" id="ARBA00038983"/>
    </source>
</evidence>
<comment type="caution">
    <text evidence="16">The sequence shown here is derived from an EMBL/GenBank/DDBJ whole genome shotgun (WGS) entry which is preliminary data.</text>
</comment>
<feature type="binding site" evidence="13">
    <location>
        <begin position="111"/>
        <end position="114"/>
    </location>
    <ligand>
        <name>NAD(+)</name>
        <dbReference type="ChEBI" id="CHEBI:57540"/>
    </ligand>
</feature>
<keyword evidence="17" id="KW-1185">Reference proteome</keyword>
<dbReference type="Gene3D" id="3.30.360.10">
    <property type="entry name" value="Dihydrodipicolinate Reductase, domain 2"/>
    <property type="match status" value="1"/>
</dbReference>
<feature type="binding site" evidence="13">
    <location>
        <begin position="87"/>
        <end position="89"/>
    </location>
    <ligand>
        <name>NAD(+)</name>
        <dbReference type="ChEBI" id="CHEBI:57540"/>
    </ligand>
</feature>
<comment type="function">
    <text evidence="13">Catalyzes the conversion of 4-hydroxy-tetrahydrodipicolinate (HTPA) to tetrahydrodipicolinate.</text>
</comment>
<dbReference type="EMBL" id="SNXI01000004">
    <property type="protein sequence ID" value="TDP38996.1"/>
    <property type="molecule type" value="Genomic_DNA"/>
</dbReference>
<dbReference type="HAMAP" id="MF_00102">
    <property type="entry name" value="DapB"/>
    <property type="match status" value="1"/>
</dbReference>
<dbReference type="NCBIfam" id="TIGR00036">
    <property type="entry name" value="dapB"/>
    <property type="match status" value="1"/>
</dbReference>
<reference evidence="16 17" key="1">
    <citation type="submission" date="2019-03" db="EMBL/GenBank/DDBJ databases">
        <title>Freshwater and sediment microbial communities from various areas in North America, analyzing microbe dynamics in response to fracking.</title>
        <authorList>
            <person name="Lamendella R."/>
        </authorList>
    </citation>
    <scope>NUCLEOTIDE SEQUENCE [LARGE SCALE GENOMIC DNA]</scope>
    <source>
        <strain evidence="16 17">18_TX</strain>
    </source>
</reference>
<dbReference type="InterPro" id="IPR023940">
    <property type="entry name" value="DHDPR_bac"/>
</dbReference>
<dbReference type="PANTHER" id="PTHR20836:SF0">
    <property type="entry name" value="4-HYDROXY-TETRAHYDRODIPICOLINATE REDUCTASE 1, CHLOROPLASTIC-RELATED"/>
    <property type="match status" value="1"/>
</dbReference>
<dbReference type="InterPro" id="IPR036291">
    <property type="entry name" value="NAD(P)-bd_dom_sf"/>
</dbReference>
<evidence type="ECO:0000256" key="2">
    <source>
        <dbReference type="ARBA" id="ARBA00022490"/>
    </source>
</evidence>
<evidence type="ECO:0000313" key="17">
    <source>
        <dbReference type="Proteomes" id="UP000295531"/>
    </source>
</evidence>
<comment type="subunit">
    <text evidence="13">Homotetramer.</text>
</comment>
<keyword evidence="6 13" id="KW-0560">Oxidoreductase</keyword>
<accession>A0A4R6PMC1</accession>
<keyword evidence="2 13" id="KW-0963">Cytoplasm</keyword>
<feature type="active site" description="Proton donor/acceptor" evidence="13">
    <location>
        <position position="143"/>
    </location>
</feature>
<evidence type="ECO:0000256" key="13">
    <source>
        <dbReference type="HAMAP-Rule" id="MF_00102"/>
    </source>
</evidence>
<dbReference type="SUPFAM" id="SSF51735">
    <property type="entry name" value="NAD(P)-binding Rossmann-fold domains"/>
    <property type="match status" value="1"/>
</dbReference>
<dbReference type="RefSeq" id="WP_133539101.1">
    <property type="nucleotide sequence ID" value="NZ_SNXI01000004.1"/>
</dbReference>
<evidence type="ECO:0000256" key="8">
    <source>
        <dbReference type="ARBA" id="ARBA00023154"/>
    </source>
</evidence>
<dbReference type="Proteomes" id="UP000295531">
    <property type="component" value="Unassembled WGS sequence"/>
</dbReference>
<evidence type="ECO:0000256" key="11">
    <source>
        <dbReference type="ARBA" id="ARBA00049080"/>
    </source>
</evidence>
<name>A0A4R6PMC1_9GAMM</name>
<comment type="pathway">
    <text evidence="9 13">Amino-acid biosynthesis; L-lysine biosynthesis via DAP pathway; (S)-tetrahydrodipicolinate from L-aspartate: step 4/4.</text>
</comment>
<dbReference type="EC" id="1.17.1.8" evidence="10 13"/>
<dbReference type="PROSITE" id="PS01298">
    <property type="entry name" value="DAPB"/>
    <property type="match status" value="1"/>
</dbReference>
<dbReference type="GO" id="GO:0009089">
    <property type="term" value="P:lysine biosynthetic process via diaminopimelate"/>
    <property type="evidence" value="ECO:0007669"/>
    <property type="project" value="UniProtKB-UniRule"/>
</dbReference>
<evidence type="ECO:0000256" key="9">
    <source>
        <dbReference type="ARBA" id="ARBA00037922"/>
    </source>
</evidence>
<feature type="domain" description="Dihydrodipicolinate reductase N-terminal" evidence="14">
    <location>
        <begin position="1"/>
        <end position="113"/>
    </location>
</feature>
<keyword evidence="5 13" id="KW-0220">Diaminopimelate biosynthesis</keyword>
<evidence type="ECO:0000256" key="4">
    <source>
        <dbReference type="ARBA" id="ARBA00022857"/>
    </source>
</evidence>
<evidence type="ECO:0000256" key="1">
    <source>
        <dbReference type="ARBA" id="ARBA00006642"/>
    </source>
</evidence>
<dbReference type="GO" id="GO:0005737">
    <property type="term" value="C:cytoplasm"/>
    <property type="evidence" value="ECO:0007669"/>
    <property type="project" value="UniProtKB-SubCell"/>
</dbReference>
<evidence type="ECO:0000259" key="15">
    <source>
        <dbReference type="Pfam" id="PF05173"/>
    </source>
</evidence>